<accession>A0A0E9V2Z4</accession>
<proteinExistence type="predicted"/>
<organism evidence="1">
    <name type="scientific">Anguilla anguilla</name>
    <name type="common">European freshwater eel</name>
    <name type="synonym">Muraena anguilla</name>
    <dbReference type="NCBI Taxonomy" id="7936"/>
    <lineage>
        <taxon>Eukaryota</taxon>
        <taxon>Metazoa</taxon>
        <taxon>Chordata</taxon>
        <taxon>Craniata</taxon>
        <taxon>Vertebrata</taxon>
        <taxon>Euteleostomi</taxon>
        <taxon>Actinopterygii</taxon>
        <taxon>Neopterygii</taxon>
        <taxon>Teleostei</taxon>
        <taxon>Anguilliformes</taxon>
        <taxon>Anguillidae</taxon>
        <taxon>Anguilla</taxon>
    </lineage>
</organism>
<protein>
    <submittedName>
        <fullName evidence="1">Uncharacterized protein</fullName>
    </submittedName>
</protein>
<sequence length="26" mass="2948">MHCLVNFAEFRSELTRLALPKTVLAS</sequence>
<dbReference type="AlphaFoldDB" id="A0A0E9V2Z4"/>
<dbReference type="EMBL" id="GBXM01036073">
    <property type="protein sequence ID" value="JAH72504.1"/>
    <property type="molecule type" value="Transcribed_RNA"/>
</dbReference>
<name>A0A0E9V2Z4_ANGAN</name>
<evidence type="ECO:0000313" key="1">
    <source>
        <dbReference type="EMBL" id="JAH72504.1"/>
    </source>
</evidence>
<reference evidence="1" key="2">
    <citation type="journal article" date="2015" name="Fish Shellfish Immunol.">
        <title>Early steps in the European eel (Anguilla anguilla)-Vibrio vulnificus interaction in the gills: Role of the RtxA13 toxin.</title>
        <authorList>
            <person name="Callol A."/>
            <person name="Pajuelo D."/>
            <person name="Ebbesson L."/>
            <person name="Teles M."/>
            <person name="MacKenzie S."/>
            <person name="Amaro C."/>
        </authorList>
    </citation>
    <scope>NUCLEOTIDE SEQUENCE</scope>
</reference>
<reference evidence="1" key="1">
    <citation type="submission" date="2014-11" db="EMBL/GenBank/DDBJ databases">
        <authorList>
            <person name="Amaro Gonzalez C."/>
        </authorList>
    </citation>
    <scope>NUCLEOTIDE SEQUENCE</scope>
</reference>